<organism evidence="5 6">
    <name type="scientific">Metarhizium humberi</name>
    <dbReference type="NCBI Taxonomy" id="2596975"/>
    <lineage>
        <taxon>Eukaryota</taxon>
        <taxon>Fungi</taxon>
        <taxon>Dikarya</taxon>
        <taxon>Ascomycota</taxon>
        <taxon>Pezizomycotina</taxon>
        <taxon>Sordariomycetes</taxon>
        <taxon>Hypocreomycetidae</taxon>
        <taxon>Hypocreales</taxon>
        <taxon>Clavicipitaceae</taxon>
        <taxon>Metarhizium</taxon>
    </lineage>
</organism>
<dbReference type="InterPro" id="IPR024660">
    <property type="entry name" value="UCS_central_dom"/>
</dbReference>
<evidence type="ECO:0000313" key="5">
    <source>
        <dbReference type="EMBL" id="KAH0599644.1"/>
    </source>
</evidence>
<dbReference type="Pfam" id="PF11701">
    <property type="entry name" value="UNC45-central"/>
    <property type="match status" value="1"/>
</dbReference>
<proteinExistence type="predicted"/>
<evidence type="ECO:0000256" key="2">
    <source>
        <dbReference type="ARBA" id="ARBA00022490"/>
    </source>
</evidence>
<dbReference type="GO" id="GO:0051879">
    <property type="term" value="F:Hsp90 protein binding"/>
    <property type="evidence" value="ECO:0007669"/>
    <property type="project" value="TreeGrafter"/>
</dbReference>
<feature type="region of interest" description="Disordered" evidence="3">
    <location>
        <begin position="204"/>
        <end position="224"/>
    </location>
</feature>
<dbReference type="PANTHER" id="PTHR45994">
    <property type="entry name" value="FI21225P1"/>
    <property type="match status" value="1"/>
</dbReference>
<evidence type="ECO:0000259" key="4">
    <source>
        <dbReference type="Pfam" id="PF11701"/>
    </source>
</evidence>
<keyword evidence="2" id="KW-0963">Cytoplasm</keyword>
<accession>A0A9P8SAT8</accession>
<evidence type="ECO:0000256" key="3">
    <source>
        <dbReference type="SAM" id="MobiDB-lite"/>
    </source>
</evidence>
<dbReference type="PANTHER" id="PTHR45994:SF1">
    <property type="entry name" value="FI21225P1"/>
    <property type="match status" value="1"/>
</dbReference>
<dbReference type="EMBL" id="JACEFI010000003">
    <property type="protein sequence ID" value="KAH0599644.1"/>
    <property type="molecule type" value="Genomic_DNA"/>
</dbReference>
<evidence type="ECO:0000313" key="6">
    <source>
        <dbReference type="Proteomes" id="UP000764110"/>
    </source>
</evidence>
<dbReference type="AlphaFoldDB" id="A0A9P8SAT8"/>
<dbReference type="Proteomes" id="UP000764110">
    <property type="component" value="Unassembled WGS sequence"/>
</dbReference>
<dbReference type="InterPro" id="IPR016024">
    <property type="entry name" value="ARM-type_fold"/>
</dbReference>
<name>A0A9P8SAT8_9HYPO</name>
<feature type="domain" description="UNC-45/Cro1/She4 central" evidence="4">
    <location>
        <begin position="69"/>
        <end position="246"/>
    </location>
</feature>
<protein>
    <recommendedName>
        <fullName evidence="4">UNC-45/Cro1/She4 central domain-containing protein</fullName>
    </recommendedName>
</protein>
<gene>
    <name evidence="5" type="ORF">MHUMG1_02432</name>
</gene>
<dbReference type="Gene3D" id="1.25.10.10">
    <property type="entry name" value="Leucine-rich Repeat Variant"/>
    <property type="match status" value="1"/>
</dbReference>
<keyword evidence="6" id="KW-1185">Reference proteome</keyword>
<comment type="subcellular location">
    <subcellularLocation>
        <location evidence="1">Cytoplasm</location>
    </subcellularLocation>
</comment>
<reference evidence="5 6" key="1">
    <citation type="submission" date="2020-07" db="EMBL/GenBank/DDBJ databases">
        <title>Metarhizium humberi genome.</title>
        <authorList>
            <person name="Lysoe E."/>
        </authorList>
    </citation>
    <scope>NUCLEOTIDE SEQUENCE [LARGE SCALE GENOMIC DNA]</scope>
    <source>
        <strain evidence="5 6">ESALQ1638</strain>
    </source>
</reference>
<evidence type="ECO:0000256" key="1">
    <source>
        <dbReference type="ARBA" id="ARBA00004496"/>
    </source>
</evidence>
<dbReference type="GO" id="GO:0005737">
    <property type="term" value="C:cytoplasm"/>
    <property type="evidence" value="ECO:0007669"/>
    <property type="project" value="UniProtKB-SubCell"/>
</dbReference>
<sequence>MTETLQGSAPAATLEDQTLLVFARLMEGGQEDEATCRELDQLTKLLNDDAESQEKDDQYKTICNVIDGDCVDTVLCYLDMRQPDIVRGHATLVTSAYLKAAGDDGSKKLSEFFFERVKRGTYDDYIVAFCVASATFPIVPDLTAHLFLSEGFLSSLGPLMRREWKSRKVETACLEMLNAACMNSMCREAVQKYCVEWLEEVVDQDPTGSTDGPNGEPKVQGEGGSISMRRHSEQVQHLAAVILAKLRAVPSKPLVNDPNRPRIEPAVTSIEDLSGIFTKMILRDGDHGKHSIEGLAYASLQPKVKESIIANEALLKKLVKTLTEAQPRSPTTYGALSIFVNLTRYRPALSEEQKKMSQLKAYADAAGKLAGPDPLDDDEHVAKRCQAVFSVGLIPVLVTHSKNGSPASLSLITSIINSIAVTTSLRGPLAQQGAVKLLLVAWVTIPDTDEVSRRTAAQALARILISTNPALVFGGNRSNPINAAIRPLVSILPPDPAAETRDLLPTFEALMALTNLASLDEDDTRSIIIRMAWPQVEEQLVSSNNLVAKAAVELVCNLMQAPEGIALYADGSPQSRTRLHILLALADAEDGGTRSAAGGALASLTGFESVVRYVVQRERGVKVILGMCNDPDEGLRHRGVVTVHNLVTAEGEAGQLAKNKVKDENGVEVLKQCLKQSRRPEVLQITVEALKVLLDQK</sequence>
<dbReference type="SUPFAM" id="SSF48371">
    <property type="entry name" value="ARM repeat"/>
    <property type="match status" value="2"/>
</dbReference>
<dbReference type="InterPro" id="IPR011989">
    <property type="entry name" value="ARM-like"/>
</dbReference>
<comment type="caution">
    <text evidence="5">The sequence shown here is derived from an EMBL/GenBank/DDBJ whole genome shotgun (WGS) entry which is preliminary data.</text>
</comment>